<dbReference type="InterPro" id="IPR009836">
    <property type="entry name" value="GRDP-like"/>
</dbReference>
<name>A0A254UAS0_ASPNG</name>
<sequence length="358" mass="41593">MALHERRFPTFLRRLLGETTQITSIPPPDLFKTLSFELNDASPTQGSKNDIPTIGECAVHLELLEVFRNLRIQVIQSKELDHVFRLDSNRLWISKHRRATQRTKRWHCFVSLAVEKFQVWIRAAEKQLEGDGNNGTLILPPVDILMVWHAFLLNPSDYKEFCTRHQLDRIQEVPFPWPVIHGCIDPTNWSLTLPSANKQWLESTANITTDPLISLTDTISKIQSTPNQTNQRTIPSISPENEALLHNVLRQTNFIDQMHDCLWILYPDAEEILESARKRYNNFVELLRLHPGVMLVPTLDIDLVWHTHLCSAARYRNSMMKRVGRFINHDDKLGKRTLYDGFERTKELYEELESRGGA</sequence>
<dbReference type="Pfam" id="PF07173">
    <property type="entry name" value="GRDP-like"/>
    <property type="match status" value="1"/>
</dbReference>
<dbReference type="AlphaFoldDB" id="A0A254UAS0"/>
<dbReference type="Proteomes" id="UP000197666">
    <property type="component" value="Unassembled WGS sequence"/>
</dbReference>
<reference evidence="2" key="1">
    <citation type="submission" date="2018-10" db="EMBL/GenBank/DDBJ databases">
        <title>FDA dAtabase for Regulatory Grade micrObial Sequences (FDA-ARGOS): Supporting development and validation of Infectious Disease Dx tests.</title>
        <authorList>
            <person name="Kerrigan L."/>
            <person name="Tallon L."/>
            <person name="Sadzewicz L."/>
            <person name="Sengamalay N."/>
            <person name="Ott S."/>
            <person name="Godinez A."/>
            <person name="Nagaraj S."/>
            <person name="Vavikolanu K."/>
            <person name="Nadendla S."/>
            <person name="George J."/>
            <person name="Sichtig H."/>
        </authorList>
    </citation>
    <scope>NUCLEOTIDE SEQUENCE [LARGE SCALE GENOMIC DNA]</scope>
    <source>
        <strain evidence="2">FDAARGOS_311</strain>
    </source>
</reference>
<organism evidence="1 2">
    <name type="scientific">Aspergillus niger</name>
    <dbReference type="NCBI Taxonomy" id="5061"/>
    <lineage>
        <taxon>Eukaryota</taxon>
        <taxon>Fungi</taxon>
        <taxon>Dikarya</taxon>
        <taxon>Ascomycota</taxon>
        <taxon>Pezizomycotina</taxon>
        <taxon>Eurotiomycetes</taxon>
        <taxon>Eurotiomycetidae</taxon>
        <taxon>Eurotiales</taxon>
        <taxon>Aspergillaceae</taxon>
        <taxon>Aspergillus</taxon>
        <taxon>Aspergillus subgen. Circumdati</taxon>
    </lineage>
</organism>
<dbReference type="VEuPathDB" id="FungiDB:ATCC64974_45420"/>
<dbReference type="VEuPathDB" id="FungiDB:ASPNIDRAFT2_1164250"/>
<protein>
    <submittedName>
        <fullName evidence="1">Transaldolase family protein</fullName>
    </submittedName>
</protein>
<proteinExistence type="predicted"/>
<evidence type="ECO:0000313" key="1">
    <source>
        <dbReference type="EMBL" id="TPR07874.1"/>
    </source>
</evidence>
<dbReference type="eggNOG" id="ENOG502RAFU">
    <property type="taxonomic scope" value="Eukaryota"/>
</dbReference>
<dbReference type="VEuPathDB" id="FungiDB:An07g03120"/>
<dbReference type="EMBL" id="NKJJ02000007">
    <property type="protein sequence ID" value="TPR07874.1"/>
    <property type="molecule type" value="Genomic_DNA"/>
</dbReference>
<gene>
    <name evidence="1" type="ORF">CAN33_0016020</name>
</gene>
<dbReference type="PANTHER" id="PTHR34365">
    <property type="entry name" value="ENOLASE (DUF1399)"/>
    <property type="match status" value="1"/>
</dbReference>
<comment type="caution">
    <text evidence="1">The sequence shown here is derived from an EMBL/GenBank/DDBJ whole genome shotgun (WGS) entry which is preliminary data.</text>
</comment>
<dbReference type="VEuPathDB" id="FungiDB:M747DRAFT_286519"/>
<dbReference type="PANTHER" id="PTHR34365:SF7">
    <property type="entry name" value="GLYCINE-RICH DOMAIN-CONTAINING PROTEIN 1"/>
    <property type="match status" value="1"/>
</dbReference>
<evidence type="ECO:0000313" key="2">
    <source>
        <dbReference type="Proteomes" id="UP000197666"/>
    </source>
</evidence>
<accession>A0A254UAS0</accession>